<dbReference type="AlphaFoldDB" id="A0A0H5PAG9"/>
<organism evidence="2 3">
    <name type="scientific">Nocardia farcinica</name>
    <dbReference type="NCBI Taxonomy" id="37329"/>
    <lineage>
        <taxon>Bacteria</taxon>
        <taxon>Bacillati</taxon>
        <taxon>Actinomycetota</taxon>
        <taxon>Actinomycetes</taxon>
        <taxon>Mycobacteriales</taxon>
        <taxon>Nocardiaceae</taxon>
        <taxon>Nocardia</taxon>
    </lineage>
</organism>
<name>A0A0H5PAG9_NOCFR</name>
<geneLocation type="plasmid" evidence="2">
    <name>2</name>
</geneLocation>
<gene>
    <name evidence="2" type="ORF">ERS450000_06037</name>
</gene>
<feature type="region of interest" description="Disordered" evidence="1">
    <location>
        <begin position="50"/>
        <end position="117"/>
    </location>
</feature>
<evidence type="ECO:0000256" key="1">
    <source>
        <dbReference type="SAM" id="MobiDB-lite"/>
    </source>
</evidence>
<evidence type="ECO:0000313" key="2">
    <source>
        <dbReference type="EMBL" id="CRY84428.1"/>
    </source>
</evidence>
<feature type="compositionally biased region" description="Basic residues" evidence="1">
    <location>
        <begin position="85"/>
        <end position="96"/>
    </location>
</feature>
<keyword evidence="2" id="KW-0614">Plasmid</keyword>
<dbReference type="Proteomes" id="UP000057820">
    <property type="component" value="Plasmid 2"/>
</dbReference>
<feature type="region of interest" description="Disordered" evidence="1">
    <location>
        <begin position="149"/>
        <end position="200"/>
    </location>
</feature>
<evidence type="ECO:0000313" key="3">
    <source>
        <dbReference type="Proteomes" id="UP000057820"/>
    </source>
</evidence>
<reference evidence="3" key="1">
    <citation type="submission" date="2015-03" db="EMBL/GenBank/DDBJ databases">
        <authorList>
            <consortium name="Pathogen Informatics"/>
        </authorList>
    </citation>
    <scope>NUCLEOTIDE SEQUENCE [LARGE SCALE GENOMIC DNA]</scope>
    <source>
        <strain evidence="3">NCTC11134</strain>
        <plasmid evidence="3">2</plasmid>
    </source>
</reference>
<protein>
    <submittedName>
        <fullName evidence="2">Uncharacterized protein</fullName>
    </submittedName>
</protein>
<sequence>MKRPTLIAAGSGASPCFDRSVLTVVRGVRGLVPVVVRRPVRAGTKHLYHSFTPLPDRVDRQPPATDAEAAHKSDPAANRPGSLHRSTRTRRPHPTNHPRAESRPPAPRSRPDPPRIRHQQPLLHEEAMRGRLCPALTHHAIQVHLHRMMSSSNTRRRPQAVTASDPVQKRGVPTHDATPVCIGGTSNTARPRRVSAQPRPRRVTCHARGTSAGAAAVNPRQVNACTDLRTVDTLNRVFSAISRTLNGPTECRTAMTRASLMCTPTTWIHV</sequence>
<dbReference type="EMBL" id="LN868939">
    <property type="protein sequence ID" value="CRY84428.1"/>
    <property type="molecule type" value="Genomic_DNA"/>
</dbReference>
<dbReference type="KEGG" id="nfr:ERS450000_06037"/>
<proteinExistence type="predicted"/>
<accession>A0A0H5PAG9</accession>